<comment type="caution">
    <text evidence="1">The sequence shown here is derived from an EMBL/GenBank/DDBJ whole genome shotgun (WGS) entry which is preliminary data.</text>
</comment>
<organism evidence="1 2">
    <name type="scientific">Clostridium botulinum C</name>
    <dbReference type="NCBI Taxonomy" id="36828"/>
    <lineage>
        <taxon>Bacteria</taxon>
        <taxon>Bacillati</taxon>
        <taxon>Bacillota</taxon>
        <taxon>Clostridia</taxon>
        <taxon>Eubacteriales</taxon>
        <taxon>Clostridiaceae</taxon>
        <taxon>Clostridium</taxon>
    </lineage>
</organism>
<accession>A0A9Q3YZZ1</accession>
<sequence>MNKENKAFCTKCNKIVNYKIRKELMAEYKGEKVNVIENIGVCNECGEDIFIMDLEIDNLKRLYEKYGQLTGICMK</sequence>
<proteinExistence type="predicted"/>
<dbReference type="EMBL" id="JAAMYB010000015">
    <property type="protein sequence ID" value="MCD3195729.1"/>
    <property type="molecule type" value="Genomic_DNA"/>
</dbReference>
<dbReference type="GO" id="GO:0003677">
    <property type="term" value="F:DNA binding"/>
    <property type="evidence" value="ECO:0007669"/>
    <property type="project" value="UniProtKB-KW"/>
</dbReference>
<protein>
    <submittedName>
        <fullName evidence="1">DNA-binding protein</fullName>
    </submittedName>
</protein>
<dbReference type="RefSeq" id="WP_003377938.1">
    <property type="nucleotide sequence ID" value="NZ_JAAMYB010000015.1"/>
</dbReference>
<dbReference type="AlphaFoldDB" id="A0A9Q3YZZ1"/>
<gene>
    <name evidence="1" type="ORF">G8S53_10620</name>
</gene>
<name>A0A9Q3YZZ1_CLOBO</name>
<evidence type="ECO:0000313" key="2">
    <source>
        <dbReference type="Proteomes" id="UP000813637"/>
    </source>
</evidence>
<reference evidence="1" key="1">
    <citation type="submission" date="2020-02" db="EMBL/GenBank/DDBJ databases">
        <authorList>
            <person name="Fillo S."/>
            <person name="Giordani F."/>
            <person name="Tonon E."/>
            <person name="Drigo I."/>
            <person name="Anselmo A."/>
            <person name="Fortunato A."/>
            <person name="Bano L."/>
            <person name="Lista F."/>
        </authorList>
    </citation>
    <scope>NUCLEOTIDE SEQUENCE</scope>
    <source>
        <strain evidence="1">IZSVe-TV_9877_3_12</strain>
    </source>
</reference>
<evidence type="ECO:0000313" key="1">
    <source>
        <dbReference type="EMBL" id="MCD3195729.1"/>
    </source>
</evidence>
<keyword evidence="1" id="KW-0238">DNA-binding</keyword>
<dbReference type="Proteomes" id="UP000813637">
    <property type="component" value="Unassembled WGS sequence"/>
</dbReference>
<reference evidence="1" key="2">
    <citation type="journal article" date="2021" name="Microorganisms">
        <title>Extensive Genome Exploration of Clostridium botulinum Group III Field Strains.</title>
        <authorList>
            <person name="Fillo S."/>
            <person name="Giordani F."/>
            <person name="Tonon E."/>
            <person name="Drigo I."/>
            <person name="Anselmo A."/>
            <person name="Fortunato A."/>
            <person name="Lista F."/>
            <person name="Bano L."/>
        </authorList>
    </citation>
    <scope>NUCLEOTIDE SEQUENCE</scope>
    <source>
        <strain evidence="1">IZSVe-TV_9877_3_12</strain>
    </source>
</reference>